<dbReference type="InterPro" id="IPR025996">
    <property type="entry name" value="MT1864/Rv1816-like_C"/>
</dbReference>
<dbReference type="PANTHER" id="PTHR30055">
    <property type="entry name" value="HTH-TYPE TRANSCRIPTIONAL REGULATOR RUTR"/>
    <property type="match status" value="1"/>
</dbReference>
<dbReference type="Gene3D" id="1.10.357.10">
    <property type="entry name" value="Tetracycline Repressor, domain 2"/>
    <property type="match status" value="1"/>
</dbReference>
<keyword evidence="3" id="KW-0804">Transcription</keyword>
<dbReference type="InterPro" id="IPR001647">
    <property type="entry name" value="HTH_TetR"/>
</dbReference>
<dbReference type="PROSITE" id="PS50977">
    <property type="entry name" value="HTH_TETR_2"/>
    <property type="match status" value="1"/>
</dbReference>
<protein>
    <recommendedName>
        <fullName evidence="5">HTH tetR-type domain-containing protein</fullName>
    </recommendedName>
</protein>
<evidence type="ECO:0000256" key="1">
    <source>
        <dbReference type="ARBA" id="ARBA00023015"/>
    </source>
</evidence>
<evidence type="ECO:0000313" key="7">
    <source>
        <dbReference type="Proteomes" id="UP000659223"/>
    </source>
</evidence>
<dbReference type="InterPro" id="IPR009057">
    <property type="entry name" value="Homeodomain-like_sf"/>
</dbReference>
<dbReference type="Proteomes" id="UP000659223">
    <property type="component" value="Unassembled WGS sequence"/>
</dbReference>
<dbReference type="SUPFAM" id="SSF46689">
    <property type="entry name" value="Homeodomain-like"/>
    <property type="match status" value="1"/>
</dbReference>
<dbReference type="RefSeq" id="WP_190025226.1">
    <property type="nucleotide sequence ID" value="NZ_BMUT01000019.1"/>
</dbReference>
<evidence type="ECO:0000256" key="2">
    <source>
        <dbReference type="ARBA" id="ARBA00023125"/>
    </source>
</evidence>
<evidence type="ECO:0000259" key="5">
    <source>
        <dbReference type="PROSITE" id="PS50977"/>
    </source>
</evidence>
<dbReference type="Pfam" id="PF00440">
    <property type="entry name" value="TetR_N"/>
    <property type="match status" value="1"/>
</dbReference>
<gene>
    <name evidence="6" type="ORF">GCM10010324_63620</name>
</gene>
<dbReference type="Gene3D" id="1.10.10.60">
    <property type="entry name" value="Homeodomain-like"/>
    <property type="match status" value="1"/>
</dbReference>
<keyword evidence="2 4" id="KW-0238">DNA-binding</keyword>
<name>A0ABQ2Z8E3_9ACTN</name>
<dbReference type="InterPro" id="IPR050109">
    <property type="entry name" value="HTH-type_TetR-like_transc_reg"/>
</dbReference>
<sequence length="222" mass="23788">MSTLYQDALRSGQEAARTAVLDCAIGLLVEEGIAALTIRRIATEIGTSTKVLYTMFGGKDGLADALYREGFARLRRAQQQVPRTADPLAHLTRLGTAYRERALAEPAYYRVMFEQAIPGYRPTAESLAVAASAFDASAEAVAACMEAGVFRPGDAHEISKLFWAAAHGAVSLEIAGHFPPDTAARRYEALMTAVAQAFLTQASPAQASPVRPEQTTNRGRTA</sequence>
<dbReference type="InterPro" id="IPR036271">
    <property type="entry name" value="Tet_transcr_reg_TetR-rel_C_sf"/>
</dbReference>
<dbReference type="EMBL" id="BMUT01000019">
    <property type="protein sequence ID" value="GGY07979.1"/>
    <property type="molecule type" value="Genomic_DNA"/>
</dbReference>
<organism evidence="6 7">
    <name type="scientific">Streptomyces hiroshimensis</name>
    <dbReference type="NCBI Taxonomy" id="66424"/>
    <lineage>
        <taxon>Bacteria</taxon>
        <taxon>Bacillati</taxon>
        <taxon>Actinomycetota</taxon>
        <taxon>Actinomycetes</taxon>
        <taxon>Kitasatosporales</taxon>
        <taxon>Streptomycetaceae</taxon>
        <taxon>Streptomyces</taxon>
    </lineage>
</organism>
<feature type="DNA-binding region" description="H-T-H motif" evidence="4">
    <location>
        <begin position="37"/>
        <end position="56"/>
    </location>
</feature>
<dbReference type="PANTHER" id="PTHR30055:SF209">
    <property type="entry name" value="POSSIBLE TRANSCRIPTIONAL REGULATORY PROTEIN (PROBABLY TETR-FAMILY)"/>
    <property type="match status" value="1"/>
</dbReference>
<feature type="domain" description="HTH tetR-type" evidence="5">
    <location>
        <begin position="14"/>
        <end position="74"/>
    </location>
</feature>
<evidence type="ECO:0000256" key="4">
    <source>
        <dbReference type="PROSITE-ProRule" id="PRU00335"/>
    </source>
</evidence>
<comment type="caution">
    <text evidence="6">The sequence shown here is derived from an EMBL/GenBank/DDBJ whole genome shotgun (WGS) entry which is preliminary data.</text>
</comment>
<accession>A0ABQ2Z8E3</accession>
<keyword evidence="1" id="KW-0805">Transcription regulation</keyword>
<evidence type="ECO:0000256" key="3">
    <source>
        <dbReference type="ARBA" id="ARBA00023163"/>
    </source>
</evidence>
<reference evidence="7" key="1">
    <citation type="journal article" date="2019" name="Int. J. Syst. Evol. Microbiol.">
        <title>The Global Catalogue of Microorganisms (GCM) 10K type strain sequencing project: providing services to taxonomists for standard genome sequencing and annotation.</title>
        <authorList>
            <consortium name="The Broad Institute Genomics Platform"/>
            <consortium name="The Broad Institute Genome Sequencing Center for Infectious Disease"/>
            <person name="Wu L."/>
            <person name="Ma J."/>
        </authorList>
    </citation>
    <scope>NUCLEOTIDE SEQUENCE [LARGE SCALE GENOMIC DNA]</scope>
    <source>
        <strain evidence="7">JCM 4586</strain>
    </source>
</reference>
<dbReference type="Pfam" id="PF13305">
    <property type="entry name" value="TetR_C_33"/>
    <property type="match status" value="1"/>
</dbReference>
<evidence type="ECO:0000313" key="6">
    <source>
        <dbReference type="EMBL" id="GGY07979.1"/>
    </source>
</evidence>
<proteinExistence type="predicted"/>
<keyword evidence="7" id="KW-1185">Reference proteome</keyword>
<dbReference type="SUPFAM" id="SSF48498">
    <property type="entry name" value="Tetracyclin repressor-like, C-terminal domain"/>
    <property type="match status" value="1"/>
</dbReference>